<dbReference type="STRING" id="1416779.SAMN05444409_2100"/>
<reference evidence="4" key="1">
    <citation type="submission" date="2016-11" db="EMBL/GenBank/DDBJ databases">
        <authorList>
            <person name="Varghese N."/>
            <person name="Submissions S."/>
        </authorList>
    </citation>
    <scope>NUCLEOTIDE SEQUENCE [LARGE SCALE GENOMIC DNA]</scope>
    <source>
        <strain evidence="4">DSM 27623</strain>
    </source>
</reference>
<name>A0A1N6GWI5_9FLAO</name>
<proteinExistence type="predicted"/>
<evidence type="ECO:0000256" key="2">
    <source>
        <dbReference type="SAM" id="SignalP"/>
    </source>
</evidence>
<dbReference type="OrthoDB" id="1367533at2"/>
<dbReference type="Proteomes" id="UP000185207">
    <property type="component" value="Unassembled WGS sequence"/>
</dbReference>
<keyword evidence="2" id="KW-0732">Signal</keyword>
<keyword evidence="1" id="KW-0812">Transmembrane</keyword>
<dbReference type="PROSITE" id="PS51257">
    <property type="entry name" value="PROKAR_LIPOPROTEIN"/>
    <property type="match status" value="1"/>
</dbReference>
<evidence type="ECO:0000313" key="3">
    <source>
        <dbReference type="EMBL" id="SIO11899.1"/>
    </source>
</evidence>
<sequence>MKIYSTISCLMMLLVLSACRTNRQVTQTSEIVTGTSSVKITKYRDTILFTPKASTSLQIPLNAISKCEDGDVITRMSNTMIQKNGNAKVVLKILHDTIRVSAECDSLALTANIRQDFESQKTDTKINNKNVTTDTGYTFWDLVKAFGLGILVCFIILLIIKFFLNVTIHKV</sequence>
<evidence type="ECO:0000256" key="1">
    <source>
        <dbReference type="SAM" id="Phobius"/>
    </source>
</evidence>
<dbReference type="EMBL" id="FSRK01000001">
    <property type="protein sequence ID" value="SIO11899.1"/>
    <property type="molecule type" value="Genomic_DNA"/>
</dbReference>
<feature type="chain" id="PRO_5012229994" evidence="2">
    <location>
        <begin position="21"/>
        <end position="171"/>
    </location>
</feature>
<keyword evidence="1" id="KW-0472">Membrane</keyword>
<keyword evidence="4" id="KW-1185">Reference proteome</keyword>
<keyword evidence="1" id="KW-1133">Transmembrane helix</keyword>
<protein>
    <submittedName>
        <fullName evidence="3">Uncharacterized protein</fullName>
    </submittedName>
</protein>
<feature type="transmembrane region" description="Helical" evidence="1">
    <location>
        <begin position="145"/>
        <end position="164"/>
    </location>
</feature>
<feature type="signal peptide" evidence="2">
    <location>
        <begin position="1"/>
        <end position="20"/>
    </location>
</feature>
<dbReference type="AlphaFoldDB" id="A0A1N6GWI5"/>
<evidence type="ECO:0000313" key="4">
    <source>
        <dbReference type="Proteomes" id="UP000185207"/>
    </source>
</evidence>
<accession>A0A1N6GWI5</accession>
<gene>
    <name evidence="3" type="ORF">SAMN05444409_2100</name>
</gene>
<organism evidence="3 4">
    <name type="scientific">Epilithonimonas zeae</name>
    <dbReference type="NCBI Taxonomy" id="1416779"/>
    <lineage>
        <taxon>Bacteria</taxon>
        <taxon>Pseudomonadati</taxon>
        <taxon>Bacteroidota</taxon>
        <taxon>Flavobacteriia</taxon>
        <taxon>Flavobacteriales</taxon>
        <taxon>Weeksellaceae</taxon>
        <taxon>Chryseobacterium group</taxon>
        <taxon>Epilithonimonas</taxon>
    </lineage>
</organism>